<dbReference type="Pfam" id="PF12833">
    <property type="entry name" value="HTH_18"/>
    <property type="match status" value="1"/>
</dbReference>
<dbReference type="InterPro" id="IPR037923">
    <property type="entry name" value="HTH-like"/>
</dbReference>
<keyword evidence="1" id="KW-0805">Transcription regulation</keyword>
<sequence length="284" mass="32926">MLNYKLDIQKQSLWYTNQNYDDMKSVPFLVVEAGEFFANPTFYTNRAGHSFFSMMYTVSGVGKLTYQNREYSLKKGSLVILDPQIPQSYASASSKTWQFTWLNFLSSYGDGFNKQLIEEPFRPIELGSDNPVAKDLKQIVDNLEKPLKENDLINSALLDGIYMKLISRKMHREATPVNDSYSDRVLDYIHQHYSEDISIDDISQAANLSKFYLIKVFRDITGVTPYEYLISYRLFQAKKLLKSTDDSIDAISERVGYNNSSGFIRAFKKRFNITPDKYRNIRSQ</sequence>
<dbReference type="InterPro" id="IPR018062">
    <property type="entry name" value="HTH_AraC-typ_CS"/>
</dbReference>
<dbReference type="InterPro" id="IPR018060">
    <property type="entry name" value="HTH_AraC"/>
</dbReference>
<dbReference type="AlphaFoldDB" id="A0A0R1L140"/>
<keyword evidence="3" id="KW-0804">Transcription</keyword>
<dbReference type="Pfam" id="PF02311">
    <property type="entry name" value="AraC_binding"/>
    <property type="match status" value="1"/>
</dbReference>
<feature type="domain" description="HTH araC/xylS-type" evidence="4">
    <location>
        <begin position="183"/>
        <end position="281"/>
    </location>
</feature>
<dbReference type="InterPro" id="IPR020449">
    <property type="entry name" value="Tscrpt_reg_AraC-type_HTH"/>
</dbReference>
<dbReference type="EMBL" id="AZEA01000002">
    <property type="protein sequence ID" value="KRK89445.1"/>
    <property type="molecule type" value="Genomic_DNA"/>
</dbReference>
<evidence type="ECO:0000313" key="5">
    <source>
        <dbReference type="EMBL" id="KRK89445.1"/>
    </source>
</evidence>
<dbReference type="PANTHER" id="PTHR43280">
    <property type="entry name" value="ARAC-FAMILY TRANSCRIPTIONAL REGULATOR"/>
    <property type="match status" value="1"/>
</dbReference>
<dbReference type="RefSeq" id="WP_057823270.1">
    <property type="nucleotide sequence ID" value="NZ_AZEA01000002.1"/>
</dbReference>
<dbReference type="Gene3D" id="2.60.120.280">
    <property type="entry name" value="Regulatory protein AraC"/>
    <property type="match status" value="1"/>
</dbReference>
<dbReference type="PATRIC" id="fig|1423808.3.peg.1040"/>
<dbReference type="SMART" id="SM00342">
    <property type="entry name" value="HTH_ARAC"/>
    <property type="match status" value="1"/>
</dbReference>
<proteinExistence type="predicted"/>
<dbReference type="SUPFAM" id="SSF51215">
    <property type="entry name" value="Regulatory protein AraC"/>
    <property type="match status" value="1"/>
</dbReference>
<evidence type="ECO:0000313" key="6">
    <source>
        <dbReference type="Proteomes" id="UP000051581"/>
    </source>
</evidence>
<organism evidence="5 6">
    <name type="scientific">Lentilactobacillus sunkii DSM 19904</name>
    <dbReference type="NCBI Taxonomy" id="1423808"/>
    <lineage>
        <taxon>Bacteria</taxon>
        <taxon>Bacillati</taxon>
        <taxon>Bacillota</taxon>
        <taxon>Bacilli</taxon>
        <taxon>Lactobacillales</taxon>
        <taxon>Lactobacillaceae</taxon>
        <taxon>Lentilactobacillus</taxon>
    </lineage>
</organism>
<gene>
    <name evidence="5" type="ORF">FD17_GL001030</name>
</gene>
<dbReference type="GO" id="GO:0043565">
    <property type="term" value="F:sequence-specific DNA binding"/>
    <property type="evidence" value="ECO:0007669"/>
    <property type="project" value="InterPro"/>
</dbReference>
<protein>
    <recommendedName>
        <fullName evidence="4">HTH araC/xylS-type domain-containing protein</fullName>
    </recommendedName>
</protein>
<dbReference type="InterPro" id="IPR009057">
    <property type="entry name" value="Homeodomain-like_sf"/>
</dbReference>
<dbReference type="Proteomes" id="UP000051581">
    <property type="component" value="Unassembled WGS sequence"/>
</dbReference>
<keyword evidence="2" id="KW-0238">DNA-binding</keyword>
<dbReference type="PANTHER" id="PTHR43280:SF28">
    <property type="entry name" value="HTH-TYPE TRANSCRIPTIONAL ACTIVATOR RHAS"/>
    <property type="match status" value="1"/>
</dbReference>
<accession>A0A0R1L140</accession>
<evidence type="ECO:0000256" key="2">
    <source>
        <dbReference type="ARBA" id="ARBA00023125"/>
    </source>
</evidence>
<reference evidence="5 6" key="1">
    <citation type="journal article" date="2015" name="Genome Announc.">
        <title>Expanding the biotechnology potential of lactobacilli through comparative genomics of 213 strains and associated genera.</title>
        <authorList>
            <person name="Sun Z."/>
            <person name="Harris H.M."/>
            <person name="McCann A."/>
            <person name="Guo C."/>
            <person name="Argimon S."/>
            <person name="Zhang W."/>
            <person name="Yang X."/>
            <person name="Jeffery I.B."/>
            <person name="Cooney J.C."/>
            <person name="Kagawa T.F."/>
            <person name="Liu W."/>
            <person name="Song Y."/>
            <person name="Salvetti E."/>
            <person name="Wrobel A."/>
            <person name="Rasinkangas P."/>
            <person name="Parkhill J."/>
            <person name="Rea M.C."/>
            <person name="O'Sullivan O."/>
            <person name="Ritari J."/>
            <person name="Douillard F.P."/>
            <person name="Paul Ross R."/>
            <person name="Yang R."/>
            <person name="Briner A.E."/>
            <person name="Felis G.E."/>
            <person name="de Vos W.M."/>
            <person name="Barrangou R."/>
            <person name="Klaenhammer T.R."/>
            <person name="Caufield P.W."/>
            <person name="Cui Y."/>
            <person name="Zhang H."/>
            <person name="O'Toole P.W."/>
        </authorList>
    </citation>
    <scope>NUCLEOTIDE SEQUENCE [LARGE SCALE GENOMIC DNA]</scope>
    <source>
        <strain evidence="5 6">DSM 19904</strain>
    </source>
</reference>
<dbReference type="PRINTS" id="PR00032">
    <property type="entry name" value="HTHARAC"/>
</dbReference>
<name>A0A0R1L140_9LACO</name>
<dbReference type="PROSITE" id="PS01124">
    <property type="entry name" value="HTH_ARAC_FAMILY_2"/>
    <property type="match status" value="1"/>
</dbReference>
<dbReference type="Gene3D" id="1.10.10.60">
    <property type="entry name" value="Homeodomain-like"/>
    <property type="match status" value="2"/>
</dbReference>
<evidence type="ECO:0000259" key="4">
    <source>
        <dbReference type="PROSITE" id="PS01124"/>
    </source>
</evidence>
<dbReference type="PROSITE" id="PS00041">
    <property type="entry name" value="HTH_ARAC_FAMILY_1"/>
    <property type="match status" value="1"/>
</dbReference>
<dbReference type="OrthoDB" id="9778008at2"/>
<dbReference type="InterPro" id="IPR003313">
    <property type="entry name" value="AraC-bd"/>
</dbReference>
<evidence type="ECO:0000256" key="1">
    <source>
        <dbReference type="ARBA" id="ARBA00023015"/>
    </source>
</evidence>
<dbReference type="GO" id="GO:0003700">
    <property type="term" value="F:DNA-binding transcription factor activity"/>
    <property type="evidence" value="ECO:0007669"/>
    <property type="project" value="InterPro"/>
</dbReference>
<comment type="caution">
    <text evidence="5">The sequence shown here is derived from an EMBL/GenBank/DDBJ whole genome shotgun (WGS) entry which is preliminary data.</text>
</comment>
<dbReference type="SUPFAM" id="SSF46689">
    <property type="entry name" value="Homeodomain-like"/>
    <property type="match status" value="2"/>
</dbReference>
<evidence type="ECO:0000256" key="3">
    <source>
        <dbReference type="ARBA" id="ARBA00023163"/>
    </source>
</evidence>
<keyword evidence="6" id="KW-1185">Reference proteome</keyword>